<evidence type="ECO:0000256" key="4">
    <source>
        <dbReference type="ARBA" id="ARBA00022763"/>
    </source>
</evidence>
<evidence type="ECO:0000313" key="11">
    <source>
        <dbReference type="Proteomes" id="UP000039046"/>
    </source>
</evidence>
<dbReference type="GO" id="GO:0000262">
    <property type="term" value="C:mitochondrial chromosome"/>
    <property type="evidence" value="ECO:0007669"/>
    <property type="project" value="InterPro"/>
</dbReference>
<accession>A0A0A1TRN3</accession>
<reference evidence="10 11" key="1">
    <citation type="journal article" date="2015" name="Genome Announc.">
        <title>Draft Genome Sequence and Gene Annotation of the Entomopathogenic Fungus Verticillium hemipterigenum.</title>
        <authorList>
            <person name="Horn F."/>
            <person name="Habel A."/>
            <person name="Scharf D.H."/>
            <person name="Dworschak J."/>
            <person name="Brakhage A.A."/>
            <person name="Guthke R."/>
            <person name="Hertweck C."/>
            <person name="Linde J."/>
        </authorList>
    </citation>
    <scope>NUCLEOTIDE SEQUENCE [LARGE SCALE GENOMIC DNA]</scope>
</reference>
<proteinExistence type="inferred from homology"/>
<evidence type="ECO:0000313" key="10">
    <source>
        <dbReference type="EMBL" id="CEJ93977.1"/>
    </source>
</evidence>
<protein>
    <recommendedName>
        <fullName evidence="3">Mitochondrial genome maintenance protein MGM101</fullName>
    </recommendedName>
</protein>
<keyword evidence="5" id="KW-0809">Transit peptide</keyword>
<dbReference type="GO" id="GO:0000725">
    <property type="term" value="P:recombinational repair"/>
    <property type="evidence" value="ECO:0007669"/>
    <property type="project" value="TreeGrafter"/>
</dbReference>
<keyword evidence="9" id="KW-1135">Mitochondrion nucleoid</keyword>
<evidence type="ECO:0000256" key="9">
    <source>
        <dbReference type="ARBA" id="ARBA00023271"/>
    </source>
</evidence>
<comment type="subcellular location">
    <subcellularLocation>
        <location evidence="1">Mitochondrion matrix</location>
        <location evidence="1">Mitochondrion nucleoid</location>
    </subcellularLocation>
</comment>
<keyword evidence="6" id="KW-0238">DNA-binding</keyword>
<organism evidence="10 11">
    <name type="scientific">[Torrubiella] hemipterigena</name>
    <dbReference type="NCBI Taxonomy" id="1531966"/>
    <lineage>
        <taxon>Eukaryota</taxon>
        <taxon>Fungi</taxon>
        <taxon>Dikarya</taxon>
        <taxon>Ascomycota</taxon>
        <taxon>Pezizomycotina</taxon>
        <taxon>Sordariomycetes</taxon>
        <taxon>Hypocreomycetidae</taxon>
        <taxon>Hypocreales</taxon>
        <taxon>Clavicipitaceae</taxon>
        <taxon>Clavicipitaceae incertae sedis</taxon>
        <taxon>'Torrubiella' clade</taxon>
    </lineage>
</organism>
<keyword evidence="4" id="KW-0227">DNA damage</keyword>
<sequence>MIAPRTALSLASRRLVCRACTPSAARFYATPSSSAKSNPTQTKAAAPAKAGYSSIAGNGNSNIPKNATYEATTIAHSDADAGAPGPEIDNVDWAASYHGIASRPVTKAQFKVLMKPLEVTEIEVKPDGIVYLPEIKYRRRLNEAFGPMGWGMIPKSETQVGENIVTREYALIVNGRFVAQAQGENSYFGADQLPAAVEGCKSNALMRCCKDLGIASELWDPTFLRWFKKTHMETAWVEHTTTKKKRQHWFRRGEVDVAYPYKLTK</sequence>
<evidence type="ECO:0000256" key="1">
    <source>
        <dbReference type="ARBA" id="ARBA00004436"/>
    </source>
</evidence>
<dbReference type="GO" id="GO:0036297">
    <property type="term" value="P:interstrand cross-link repair"/>
    <property type="evidence" value="ECO:0007669"/>
    <property type="project" value="TreeGrafter"/>
</dbReference>
<evidence type="ECO:0000256" key="6">
    <source>
        <dbReference type="ARBA" id="ARBA00023125"/>
    </source>
</evidence>
<gene>
    <name evidence="10" type="ORF">VHEMI09534</name>
</gene>
<evidence type="ECO:0000256" key="5">
    <source>
        <dbReference type="ARBA" id="ARBA00022946"/>
    </source>
</evidence>
<dbReference type="Proteomes" id="UP000039046">
    <property type="component" value="Unassembled WGS sequence"/>
</dbReference>
<dbReference type="GO" id="GO:0003697">
    <property type="term" value="F:single-stranded DNA binding"/>
    <property type="evidence" value="ECO:0007669"/>
    <property type="project" value="InterPro"/>
</dbReference>
<dbReference type="InterPro" id="IPR009446">
    <property type="entry name" value="Mgm101"/>
</dbReference>
<comment type="similarity">
    <text evidence="2">Belongs to the MGM101 family.</text>
</comment>
<dbReference type="AlphaFoldDB" id="A0A0A1TRN3"/>
<dbReference type="HOGENOM" id="CLU_028692_1_1_1"/>
<evidence type="ECO:0000256" key="2">
    <source>
        <dbReference type="ARBA" id="ARBA00007053"/>
    </source>
</evidence>
<keyword evidence="11" id="KW-1185">Reference proteome</keyword>
<evidence type="ECO:0000256" key="8">
    <source>
        <dbReference type="ARBA" id="ARBA00023204"/>
    </source>
</evidence>
<evidence type="ECO:0000256" key="7">
    <source>
        <dbReference type="ARBA" id="ARBA00023128"/>
    </source>
</evidence>
<name>A0A0A1TRN3_9HYPO</name>
<dbReference type="STRING" id="1531966.A0A0A1TRN3"/>
<dbReference type="PANTHER" id="PTHR31404:SF0">
    <property type="entry name" value="MITOCHONDRIAL GENOME MAINTENANCE PROTEIN MGM101"/>
    <property type="match status" value="1"/>
</dbReference>
<dbReference type="EMBL" id="CDHN01000006">
    <property type="protein sequence ID" value="CEJ93977.1"/>
    <property type="molecule type" value="Genomic_DNA"/>
</dbReference>
<dbReference type="Pfam" id="PF06420">
    <property type="entry name" value="Mgm101p"/>
    <property type="match status" value="1"/>
</dbReference>
<keyword evidence="7" id="KW-0496">Mitochondrion</keyword>
<evidence type="ECO:0000256" key="3">
    <source>
        <dbReference type="ARBA" id="ARBA00013628"/>
    </source>
</evidence>
<dbReference type="PANTHER" id="PTHR31404">
    <property type="entry name" value="MITOCHONDRIAL GENOME MAINTENANCE PROTEIN MGM101"/>
    <property type="match status" value="1"/>
</dbReference>
<keyword evidence="8" id="KW-0234">DNA repair</keyword>